<feature type="transmembrane region" description="Helical" evidence="1">
    <location>
        <begin position="73"/>
        <end position="90"/>
    </location>
</feature>
<dbReference type="AlphaFoldDB" id="A0A6C2U7N6"/>
<reference evidence="3 4" key="1">
    <citation type="submission" date="2019-04" db="EMBL/GenBank/DDBJ databases">
        <authorList>
            <person name="Van Vliet M D."/>
        </authorList>
    </citation>
    <scope>NUCLEOTIDE SEQUENCE [LARGE SCALE GENOMIC DNA]</scope>
    <source>
        <strain evidence="3 4">F1</strain>
    </source>
</reference>
<dbReference type="GO" id="GO:0080120">
    <property type="term" value="P:CAAX-box protein maturation"/>
    <property type="evidence" value="ECO:0007669"/>
    <property type="project" value="UniProtKB-ARBA"/>
</dbReference>
<feature type="transmembrane region" description="Helical" evidence="1">
    <location>
        <begin position="155"/>
        <end position="177"/>
    </location>
</feature>
<sequence length="264" mass="30460">MSERLRDELSPEEQKVNTQAVLAHVIPFAMWLTMMVWFDDPTWSYMMRSIGGLILLAIFRPWRWYPKLNPKNILPAIGVGIFILVVWVGFEAPWVAGNAPALTEWYDRLLVDPFMKPFQTRELFDIGNGVMAPYEVIEEGEHAGLHVYDPKASGWLIFAIHMFGTSVFIAIIEEFFYRGFLYRWMQGSPFFKIDAGNLHWPMLLLISLFFSVSHFEVGAAIICGIAYGLLYIKTRDIWAAIIAHGTTNFLLGLYVVKFNAYQFW</sequence>
<feature type="domain" description="CAAX prenyl protease 2/Lysostaphin resistance protein A-like" evidence="2">
    <location>
        <begin position="158"/>
        <end position="250"/>
    </location>
</feature>
<dbReference type="RefSeq" id="WP_136081088.1">
    <property type="nucleotide sequence ID" value="NZ_CAAHFG010000002.1"/>
</dbReference>
<feature type="transmembrane region" description="Helical" evidence="1">
    <location>
        <begin position="44"/>
        <end position="61"/>
    </location>
</feature>
<keyword evidence="1" id="KW-0812">Transmembrane</keyword>
<accession>A0A6C2U7N6</accession>
<feature type="transmembrane region" description="Helical" evidence="1">
    <location>
        <begin position="237"/>
        <end position="256"/>
    </location>
</feature>
<name>A0A6C2U7N6_PONDE</name>
<evidence type="ECO:0000259" key="2">
    <source>
        <dbReference type="Pfam" id="PF02517"/>
    </source>
</evidence>
<dbReference type="InterPro" id="IPR003675">
    <property type="entry name" value="Rce1/LyrA-like_dom"/>
</dbReference>
<proteinExistence type="predicted"/>
<keyword evidence="1" id="KW-1133">Transmembrane helix</keyword>
<dbReference type="GO" id="GO:0004175">
    <property type="term" value="F:endopeptidase activity"/>
    <property type="evidence" value="ECO:0007669"/>
    <property type="project" value="UniProtKB-ARBA"/>
</dbReference>
<keyword evidence="1" id="KW-0472">Membrane</keyword>
<protein>
    <recommendedName>
        <fullName evidence="2">CAAX prenyl protease 2/Lysostaphin resistance protein A-like domain-containing protein</fullName>
    </recommendedName>
</protein>
<organism evidence="3 4">
    <name type="scientific">Pontiella desulfatans</name>
    <dbReference type="NCBI Taxonomy" id="2750659"/>
    <lineage>
        <taxon>Bacteria</taxon>
        <taxon>Pseudomonadati</taxon>
        <taxon>Kiritimatiellota</taxon>
        <taxon>Kiritimatiellia</taxon>
        <taxon>Kiritimatiellales</taxon>
        <taxon>Pontiellaceae</taxon>
        <taxon>Pontiella</taxon>
    </lineage>
</organism>
<feature type="transmembrane region" description="Helical" evidence="1">
    <location>
        <begin position="198"/>
        <end position="231"/>
    </location>
</feature>
<keyword evidence="4" id="KW-1185">Reference proteome</keyword>
<gene>
    <name evidence="3" type="ORF">PDESU_04115</name>
</gene>
<dbReference type="Proteomes" id="UP000366872">
    <property type="component" value="Unassembled WGS sequence"/>
</dbReference>
<evidence type="ECO:0000313" key="4">
    <source>
        <dbReference type="Proteomes" id="UP000366872"/>
    </source>
</evidence>
<evidence type="ECO:0000256" key="1">
    <source>
        <dbReference type="SAM" id="Phobius"/>
    </source>
</evidence>
<dbReference type="EMBL" id="CAAHFG010000002">
    <property type="protein sequence ID" value="VGO15531.1"/>
    <property type="molecule type" value="Genomic_DNA"/>
</dbReference>
<dbReference type="InterPro" id="IPR014346">
    <property type="entry name" value="Prenyl_protease-related"/>
</dbReference>
<dbReference type="Pfam" id="PF02517">
    <property type="entry name" value="Rce1-like"/>
    <property type="match status" value="1"/>
</dbReference>
<dbReference type="NCBIfam" id="TIGR03008">
    <property type="entry name" value="pepcterm_CAAX"/>
    <property type="match status" value="1"/>
</dbReference>
<evidence type="ECO:0000313" key="3">
    <source>
        <dbReference type="EMBL" id="VGO15531.1"/>
    </source>
</evidence>
<feature type="transmembrane region" description="Helical" evidence="1">
    <location>
        <begin position="21"/>
        <end position="38"/>
    </location>
</feature>